<dbReference type="STRING" id="56449.XBLMG947_0443"/>
<gene>
    <name evidence="3" type="ORF">XBLMG947_0443</name>
    <name evidence="2" type="ORF">XbrCFBP1976_05355</name>
</gene>
<keyword evidence="1" id="KW-0472">Membrane</keyword>
<name>A0A1C3NGZ8_9XANT</name>
<dbReference type="EMBL" id="FLTX01000005">
    <property type="protein sequence ID" value="SBV49671.1"/>
    <property type="molecule type" value="Genomic_DNA"/>
</dbReference>
<evidence type="ECO:0000313" key="5">
    <source>
        <dbReference type="Proteomes" id="UP000239710"/>
    </source>
</evidence>
<evidence type="ECO:0000313" key="4">
    <source>
        <dbReference type="Proteomes" id="UP000092503"/>
    </source>
</evidence>
<evidence type="ECO:0000256" key="1">
    <source>
        <dbReference type="SAM" id="Phobius"/>
    </source>
</evidence>
<proteinExistence type="predicted"/>
<dbReference type="Proteomes" id="UP000092503">
    <property type="component" value="Unassembled WGS sequence"/>
</dbReference>
<reference evidence="2 5" key="2">
    <citation type="submission" date="2016-08" db="EMBL/GenBank/DDBJ databases">
        <title>Evolution of the type three secretion system and type three effector repertoires in Xanthomonas.</title>
        <authorList>
            <person name="Merda D."/>
            <person name="Briand M."/>
            <person name="Bosis E."/>
            <person name="Rousseau C."/>
            <person name="Portier P."/>
            <person name="Jacques M.-A."/>
            <person name="Fischer-Le Saux M."/>
        </authorList>
    </citation>
    <scope>NUCLEOTIDE SEQUENCE [LARGE SCALE GENOMIC DNA]</scope>
    <source>
        <strain evidence="2 5">CFBP1976</strain>
    </source>
</reference>
<protein>
    <submittedName>
        <fullName evidence="2">DUF2065 domain-containing protein</fullName>
    </submittedName>
</protein>
<organism evidence="3 4">
    <name type="scientific">Xanthomonas bromi</name>
    <dbReference type="NCBI Taxonomy" id="56449"/>
    <lineage>
        <taxon>Bacteria</taxon>
        <taxon>Pseudomonadati</taxon>
        <taxon>Pseudomonadota</taxon>
        <taxon>Gammaproteobacteria</taxon>
        <taxon>Lysobacterales</taxon>
        <taxon>Lysobacteraceae</taxon>
        <taxon>Xanthomonas</taxon>
    </lineage>
</organism>
<dbReference type="PANTHER" id="PTHR38602:SF1">
    <property type="entry name" value="INNER MEMBRANE PROTEIN"/>
    <property type="match status" value="1"/>
</dbReference>
<dbReference type="PANTHER" id="PTHR38602">
    <property type="entry name" value="INNER MEMBRANE PROTEIN-RELATED"/>
    <property type="match status" value="1"/>
</dbReference>
<keyword evidence="5" id="KW-1185">Reference proteome</keyword>
<dbReference type="InterPro" id="IPR019201">
    <property type="entry name" value="DUF2065"/>
</dbReference>
<dbReference type="OrthoDB" id="9182237at2"/>
<feature type="transmembrane region" description="Helical" evidence="1">
    <location>
        <begin position="42"/>
        <end position="63"/>
    </location>
</feature>
<dbReference type="AlphaFoldDB" id="A0A1C3NGZ8"/>
<dbReference type="Pfam" id="PF09838">
    <property type="entry name" value="DUF2065"/>
    <property type="match status" value="1"/>
</dbReference>
<dbReference type="EMBL" id="MDCE01000006">
    <property type="protein sequence ID" value="PPV07725.1"/>
    <property type="molecule type" value="Genomic_DNA"/>
</dbReference>
<evidence type="ECO:0000313" key="2">
    <source>
        <dbReference type="EMBL" id="PPV07725.1"/>
    </source>
</evidence>
<reference evidence="3 4" key="1">
    <citation type="submission" date="2016-06" db="EMBL/GenBank/DDBJ databases">
        <authorList>
            <person name="Kjaerup R.B."/>
            <person name="Dalgaard T.S."/>
            <person name="Juul-Madsen H.R."/>
        </authorList>
    </citation>
    <scope>NUCLEOTIDE SEQUENCE [LARGE SCALE GENOMIC DNA]</scope>
    <source>
        <strain evidence="3">LMG947</strain>
    </source>
</reference>
<accession>A0A1C3NGZ8</accession>
<evidence type="ECO:0000313" key="3">
    <source>
        <dbReference type="EMBL" id="SBV49671.1"/>
    </source>
</evidence>
<keyword evidence="1" id="KW-0812">Transmembrane</keyword>
<keyword evidence="1" id="KW-1133">Transmembrane helix</keyword>
<feature type="transmembrane region" description="Helical" evidence="1">
    <location>
        <begin position="12"/>
        <end position="30"/>
    </location>
</feature>
<sequence length="65" mass="7242">MVLVMQEFLSALCLIVVIEGLLLFTMPVAWKRMVEQLFSLPTAQLRAIGGVPLVLGATALWMVRR</sequence>
<dbReference type="Proteomes" id="UP000239710">
    <property type="component" value="Unassembled WGS sequence"/>
</dbReference>